<dbReference type="Pfam" id="PF00656">
    <property type="entry name" value="Peptidase_C14"/>
    <property type="match status" value="1"/>
</dbReference>
<gene>
    <name evidence="3" type="ORF">KFL_001000020</name>
</gene>
<dbReference type="GO" id="GO:0006508">
    <property type="term" value="P:proteolysis"/>
    <property type="evidence" value="ECO:0000318"/>
    <property type="project" value="GO_Central"/>
</dbReference>
<evidence type="ECO:0000259" key="2">
    <source>
        <dbReference type="Pfam" id="PF00656"/>
    </source>
</evidence>
<organism evidence="3 4">
    <name type="scientific">Klebsormidium nitens</name>
    <name type="common">Green alga</name>
    <name type="synonym">Ulothrix nitens</name>
    <dbReference type="NCBI Taxonomy" id="105231"/>
    <lineage>
        <taxon>Eukaryota</taxon>
        <taxon>Viridiplantae</taxon>
        <taxon>Streptophyta</taxon>
        <taxon>Klebsormidiophyceae</taxon>
        <taxon>Klebsormidiales</taxon>
        <taxon>Klebsormidiaceae</taxon>
        <taxon>Klebsormidium</taxon>
    </lineage>
</organism>
<sequence>MVKKALLVGCNYPGTQAQLNGCGNDVFGFQNLLIEHFGFLEENINILVDMDSRFPKPTGRAMKEALAALVSGANDGDVCLFHYSGHGTQMPNKRGGEEDSLDEAIVPTDMNVLVDDDLKMIVSQCHPGVKFTMIADCCHSGGVLDGTEVVISGDKSGVPNLGGILSAAFAKRDFSPEDLEVNNKELPIGMLCSILQQQTGQTTNPSNIHSVLGSVFGSDASVMVGRITGLLQQYQASQKPGQGNAGAGKLVGVLLGLLKMCSSKPQTQEGPLAGGAGPASGGYAAAGQPMPTSTGVAAAADPNRPPDRTVLITGCQSFETSADACPSGDKTKAFGALSNAIQNIVRESPQPLTNRALVTAVREYLTKGGFTQNPCLECSHDMADTPFIC</sequence>
<dbReference type="OMA" id="CPITIIS"/>
<dbReference type="PANTHER" id="PTHR48104">
    <property type="entry name" value="METACASPASE-4"/>
    <property type="match status" value="1"/>
</dbReference>
<protein>
    <submittedName>
        <fullName evidence="3">Metacaspase type II</fullName>
    </submittedName>
</protein>
<dbReference type="GO" id="GO:0004197">
    <property type="term" value="F:cysteine-type endopeptidase activity"/>
    <property type="evidence" value="ECO:0000318"/>
    <property type="project" value="GO_Central"/>
</dbReference>
<dbReference type="Gene3D" id="3.40.50.12660">
    <property type="match status" value="2"/>
</dbReference>
<dbReference type="PANTHER" id="PTHR48104:SF30">
    <property type="entry name" value="METACASPASE-1"/>
    <property type="match status" value="1"/>
</dbReference>
<comment type="similarity">
    <text evidence="1">Belongs to the peptidase C14B family.</text>
</comment>
<accession>A0A1Y1HTX8</accession>
<feature type="domain" description="Peptidase C14 caspase" evidence="2">
    <location>
        <begin position="3"/>
        <end position="379"/>
    </location>
</feature>
<dbReference type="InterPro" id="IPR050452">
    <property type="entry name" value="Metacaspase"/>
</dbReference>
<evidence type="ECO:0000256" key="1">
    <source>
        <dbReference type="ARBA" id="ARBA00009005"/>
    </source>
</evidence>
<dbReference type="AlphaFoldDB" id="A0A1Y1HTX8"/>
<name>A0A1Y1HTX8_KLENI</name>
<evidence type="ECO:0000313" key="3">
    <source>
        <dbReference type="EMBL" id="GAQ82080.1"/>
    </source>
</evidence>
<evidence type="ECO:0000313" key="4">
    <source>
        <dbReference type="Proteomes" id="UP000054558"/>
    </source>
</evidence>
<dbReference type="EMBL" id="DF237049">
    <property type="protein sequence ID" value="GAQ82080.1"/>
    <property type="molecule type" value="Genomic_DNA"/>
</dbReference>
<proteinExistence type="inferred from homology"/>
<dbReference type="OrthoDB" id="3223806at2759"/>
<keyword evidence="4" id="KW-1185">Reference proteome</keyword>
<dbReference type="GO" id="GO:0005737">
    <property type="term" value="C:cytoplasm"/>
    <property type="evidence" value="ECO:0000318"/>
    <property type="project" value="GO_Central"/>
</dbReference>
<dbReference type="InterPro" id="IPR011600">
    <property type="entry name" value="Pept_C14_caspase"/>
</dbReference>
<reference evidence="3 4" key="1">
    <citation type="journal article" date="2014" name="Nat. Commun.">
        <title>Klebsormidium flaccidum genome reveals primary factors for plant terrestrial adaptation.</title>
        <authorList>
            <person name="Hori K."/>
            <person name="Maruyama F."/>
            <person name="Fujisawa T."/>
            <person name="Togashi T."/>
            <person name="Yamamoto N."/>
            <person name="Seo M."/>
            <person name="Sato S."/>
            <person name="Yamada T."/>
            <person name="Mori H."/>
            <person name="Tajima N."/>
            <person name="Moriyama T."/>
            <person name="Ikeuchi M."/>
            <person name="Watanabe M."/>
            <person name="Wada H."/>
            <person name="Kobayashi K."/>
            <person name="Saito M."/>
            <person name="Masuda T."/>
            <person name="Sasaki-Sekimoto Y."/>
            <person name="Mashiguchi K."/>
            <person name="Awai K."/>
            <person name="Shimojima M."/>
            <person name="Masuda S."/>
            <person name="Iwai M."/>
            <person name="Nobusawa T."/>
            <person name="Narise T."/>
            <person name="Kondo S."/>
            <person name="Saito H."/>
            <person name="Sato R."/>
            <person name="Murakawa M."/>
            <person name="Ihara Y."/>
            <person name="Oshima-Yamada Y."/>
            <person name="Ohtaka K."/>
            <person name="Satoh M."/>
            <person name="Sonobe K."/>
            <person name="Ishii M."/>
            <person name="Ohtani R."/>
            <person name="Kanamori-Sato M."/>
            <person name="Honoki R."/>
            <person name="Miyazaki D."/>
            <person name="Mochizuki H."/>
            <person name="Umetsu J."/>
            <person name="Higashi K."/>
            <person name="Shibata D."/>
            <person name="Kamiya Y."/>
            <person name="Sato N."/>
            <person name="Nakamura Y."/>
            <person name="Tabata S."/>
            <person name="Ida S."/>
            <person name="Kurokawa K."/>
            <person name="Ohta H."/>
        </authorList>
    </citation>
    <scope>NUCLEOTIDE SEQUENCE [LARGE SCALE GENOMIC DNA]</scope>
    <source>
        <strain evidence="3 4">NIES-2285</strain>
    </source>
</reference>
<dbReference type="Proteomes" id="UP000054558">
    <property type="component" value="Unassembled WGS sequence"/>
</dbReference>